<comment type="cofactor">
    <cofactor evidence="6">
        <name>Mg(2+)</name>
        <dbReference type="ChEBI" id="CHEBI:18420"/>
    </cofactor>
    <text evidence="6">Binds 1 Mg(2+) ion per subunit.</text>
</comment>
<keyword evidence="14" id="KW-1185">Reference proteome</keyword>
<evidence type="ECO:0000256" key="7">
    <source>
        <dbReference type="RuleBase" id="RU004326"/>
    </source>
</evidence>
<feature type="domain" description="Alpha-D-phosphohexomutase alpha/beta/alpha" evidence="10">
    <location>
        <begin position="3"/>
        <end position="136"/>
    </location>
</feature>
<feature type="domain" description="Alpha-D-phosphohexomutase alpha/beta/alpha" evidence="12">
    <location>
        <begin position="264"/>
        <end position="369"/>
    </location>
</feature>
<dbReference type="Proteomes" id="UP001172728">
    <property type="component" value="Unassembled WGS sequence"/>
</dbReference>
<dbReference type="InterPro" id="IPR005843">
    <property type="entry name" value="A-D-PHexomutase_C"/>
</dbReference>
<evidence type="ECO:0000313" key="13">
    <source>
        <dbReference type="EMBL" id="MDN4475045.1"/>
    </source>
</evidence>
<dbReference type="RefSeq" id="WP_301131507.1">
    <property type="nucleotide sequence ID" value="NZ_JAUHPW010000002.1"/>
</dbReference>
<evidence type="ECO:0000256" key="8">
    <source>
        <dbReference type="RuleBase" id="RU004327"/>
    </source>
</evidence>
<dbReference type="InterPro" id="IPR005845">
    <property type="entry name" value="A-D-PHexomutase_a/b/a-II"/>
</dbReference>
<evidence type="ECO:0000256" key="4">
    <source>
        <dbReference type="ARBA" id="ARBA00022842"/>
    </source>
</evidence>
<dbReference type="PANTHER" id="PTHR42946:SF1">
    <property type="entry name" value="PHOSPHOGLUCOMUTASE (ALPHA-D-GLUCOSE-1,6-BISPHOSPHATE-DEPENDENT)"/>
    <property type="match status" value="1"/>
</dbReference>
<feature type="active site" description="Phosphoserine intermediate" evidence="6">
    <location>
        <position position="104"/>
    </location>
</feature>
<sequence>MARLFGTDGVRGLANRDLTAELAVDLAVAAAHVLGERGEFSGHRPRAVIGRDTRVSGEFLSAAVAAGLASAGVDVLDVGVVPTPAVAYLTASTEADLGVVISASHNPMPDNGIKFFARGGHKLDDSVEEAIEARVGEAWERPLGAAVGRIVPSASLAGEYVDHVVSAVRSFAGSDEPLDGIHIVVDAAHGAASAVGPAALAAAGARVTTINASPDGLNINDGVGSTHLGPLQAAVVEHGGDLGVAFDGDADRCLAVDHTGAVVNGDQIMGLLAVAMRDTGTLYRSTLVATVMSNLGLHQAMRREGIDIVETAVGDRYVLEAMRDAGYTLGGEQSGHIIVSDYATTGDGVLSALLVAARVAARGSLREQCAGIETLPQVLINVRGADRSRVHTDRELQAAVSSARRELGDTGRVLLRPSGTEPLVRVMVEAATAEEAQRHGETLAAVVRDRLSL</sequence>
<evidence type="ECO:0000313" key="14">
    <source>
        <dbReference type="Proteomes" id="UP001172728"/>
    </source>
</evidence>
<comment type="similarity">
    <text evidence="1 6 7">Belongs to the phosphohexose mutase family.</text>
</comment>
<gene>
    <name evidence="6 13" type="primary">glmM</name>
    <name evidence="13" type="ORF">QQX09_04135</name>
</gene>
<proteinExistence type="inferred from homology"/>
<keyword evidence="5 6" id="KW-0413">Isomerase</keyword>
<comment type="catalytic activity">
    <reaction evidence="6 8">
        <text>alpha-D-glucosamine 1-phosphate = D-glucosamine 6-phosphate</text>
        <dbReference type="Rhea" id="RHEA:23424"/>
        <dbReference type="ChEBI" id="CHEBI:58516"/>
        <dbReference type="ChEBI" id="CHEBI:58725"/>
        <dbReference type="EC" id="5.4.2.10"/>
    </reaction>
</comment>
<dbReference type="Pfam" id="PF02879">
    <property type="entry name" value="PGM_PMM_II"/>
    <property type="match status" value="1"/>
</dbReference>
<name>A0ABT8G7E4_9MICO</name>
<dbReference type="InterPro" id="IPR050060">
    <property type="entry name" value="Phosphoglucosamine_mutase"/>
</dbReference>
<dbReference type="InterPro" id="IPR005841">
    <property type="entry name" value="Alpha-D-phosphohexomutase_SF"/>
</dbReference>
<keyword evidence="4 6" id="KW-0460">Magnesium</keyword>
<feature type="modified residue" description="Phosphoserine" evidence="6">
    <location>
        <position position="104"/>
    </location>
</feature>
<accession>A0ABT8G7E4</accession>
<protein>
    <recommendedName>
        <fullName evidence="6 8">Phosphoglucosamine mutase</fullName>
        <ecNumber evidence="6 8">5.4.2.10</ecNumber>
    </recommendedName>
</protein>
<evidence type="ECO:0000256" key="1">
    <source>
        <dbReference type="ARBA" id="ARBA00010231"/>
    </source>
</evidence>
<dbReference type="Pfam" id="PF02878">
    <property type="entry name" value="PGM_PMM_I"/>
    <property type="match status" value="1"/>
</dbReference>
<dbReference type="Pfam" id="PF00408">
    <property type="entry name" value="PGM_PMM_IV"/>
    <property type="match status" value="1"/>
</dbReference>
<dbReference type="GO" id="GO:0008966">
    <property type="term" value="F:phosphoglucosamine mutase activity"/>
    <property type="evidence" value="ECO:0007669"/>
    <property type="project" value="UniProtKB-EC"/>
</dbReference>
<evidence type="ECO:0000256" key="6">
    <source>
        <dbReference type="HAMAP-Rule" id="MF_01554"/>
    </source>
</evidence>
<dbReference type="HAMAP" id="MF_01554_B">
    <property type="entry name" value="GlmM_B"/>
    <property type="match status" value="1"/>
</dbReference>
<dbReference type="InterPro" id="IPR036900">
    <property type="entry name" value="A-D-PHexomutase_C_sf"/>
</dbReference>
<organism evidence="13 14">
    <name type="scientific">Demequina litoralis</name>
    <dbReference type="NCBI Taxonomy" id="3051660"/>
    <lineage>
        <taxon>Bacteria</taxon>
        <taxon>Bacillati</taxon>
        <taxon>Actinomycetota</taxon>
        <taxon>Actinomycetes</taxon>
        <taxon>Micrococcales</taxon>
        <taxon>Demequinaceae</taxon>
        <taxon>Demequina</taxon>
    </lineage>
</organism>
<dbReference type="NCBIfam" id="TIGR01455">
    <property type="entry name" value="glmM"/>
    <property type="match status" value="1"/>
</dbReference>
<feature type="binding site" evidence="6">
    <location>
        <position position="247"/>
    </location>
    <ligand>
        <name>Mg(2+)</name>
        <dbReference type="ChEBI" id="CHEBI:18420"/>
    </ligand>
</feature>
<dbReference type="SUPFAM" id="SSF55957">
    <property type="entry name" value="Phosphoglucomutase, C-terminal domain"/>
    <property type="match status" value="1"/>
</dbReference>
<dbReference type="PRINTS" id="PR00509">
    <property type="entry name" value="PGMPMM"/>
</dbReference>
<dbReference type="EC" id="5.4.2.10" evidence="6 8"/>
<evidence type="ECO:0000259" key="9">
    <source>
        <dbReference type="Pfam" id="PF00408"/>
    </source>
</evidence>
<feature type="binding site" description="via phosphate group" evidence="6">
    <location>
        <position position="104"/>
    </location>
    <ligand>
        <name>Mg(2+)</name>
        <dbReference type="ChEBI" id="CHEBI:18420"/>
    </ligand>
</feature>
<dbReference type="Gene3D" id="3.40.120.10">
    <property type="entry name" value="Alpha-D-Glucose-1,6-Bisphosphate, subunit A, domain 3"/>
    <property type="match status" value="3"/>
</dbReference>
<feature type="binding site" evidence="6">
    <location>
        <position position="249"/>
    </location>
    <ligand>
        <name>Mg(2+)</name>
        <dbReference type="ChEBI" id="CHEBI:18420"/>
    </ligand>
</feature>
<reference evidence="13" key="1">
    <citation type="submission" date="2023-06" db="EMBL/GenBank/DDBJ databases">
        <title>Sysu t00192.</title>
        <authorList>
            <person name="Gao L."/>
            <person name="Fang B.-Z."/>
            <person name="Li W.-J."/>
        </authorList>
    </citation>
    <scope>NUCLEOTIDE SEQUENCE</scope>
    <source>
        <strain evidence="13">SYSU T00192</strain>
    </source>
</reference>
<evidence type="ECO:0000259" key="10">
    <source>
        <dbReference type="Pfam" id="PF02878"/>
    </source>
</evidence>
<keyword evidence="2 6" id="KW-0597">Phosphoprotein</keyword>
<dbReference type="InterPro" id="IPR016066">
    <property type="entry name" value="A-D-PHexomutase_CS"/>
</dbReference>
<comment type="caution">
    <text evidence="13">The sequence shown here is derived from an EMBL/GenBank/DDBJ whole genome shotgun (WGS) entry which is preliminary data.</text>
</comment>
<dbReference type="InterPro" id="IPR005846">
    <property type="entry name" value="A-D-PHexomutase_a/b/a-III"/>
</dbReference>
<dbReference type="Gene3D" id="3.30.310.50">
    <property type="entry name" value="Alpha-D-phosphohexomutase, C-terminal domain"/>
    <property type="match status" value="1"/>
</dbReference>
<dbReference type="PANTHER" id="PTHR42946">
    <property type="entry name" value="PHOSPHOHEXOSE MUTASE"/>
    <property type="match status" value="1"/>
</dbReference>
<dbReference type="InterPro" id="IPR006352">
    <property type="entry name" value="GlmM_bact"/>
</dbReference>
<dbReference type="PROSITE" id="PS00710">
    <property type="entry name" value="PGM_PMM"/>
    <property type="match status" value="1"/>
</dbReference>
<dbReference type="SUPFAM" id="SSF53738">
    <property type="entry name" value="Phosphoglucomutase, first 3 domains"/>
    <property type="match status" value="3"/>
</dbReference>
<dbReference type="Pfam" id="PF02880">
    <property type="entry name" value="PGM_PMM_III"/>
    <property type="match status" value="1"/>
</dbReference>
<dbReference type="InterPro" id="IPR005844">
    <property type="entry name" value="A-D-PHexomutase_a/b/a-I"/>
</dbReference>
<keyword evidence="3 6" id="KW-0479">Metal-binding</keyword>
<feature type="binding site" evidence="6">
    <location>
        <position position="251"/>
    </location>
    <ligand>
        <name>Mg(2+)</name>
        <dbReference type="ChEBI" id="CHEBI:18420"/>
    </ligand>
</feature>
<comment type="function">
    <text evidence="6 8">Catalyzes the conversion of glucosamine-6-phosphate to glucosamine-1-phosphate.</text>
</comment>
<evidence type="ECO:0000256" key="5">
    <source>
        <dbReference type="ARBA" id="ARBA00023235"/>
    </source>
</evidence>
<feature type="domain" description="Alpha-D-phosphohexomutase alpha/beta/alpha" evidence="11">
    <location>
        <begin position="159"/>
        <end position="260"/>
    </location>
</feature>
<evidence type="ECO:0000256" key="2">
    <source>
        <dbReference type="ARBA" id="ARBA00022553"/>
    </source>
</evidence>
<dbReference type="InterPro" id="IPR016055">
    <property type="entry name" value="A-D-PHexomutase_a/b/a-I/II/III"/>
</dbReference>
<evidence type="ECO:0000256" key="3">
    <source>
        <dbReference type="ARBA" id="ARBA00022723"/>
    </source>
</evidence>
<comment type="PTM">
    <text evidence="6">Activated by phosphorylation.</text>
</comment>
<evidence type="ECO:0000259" key="11">
    <source>
        <dbReference type="Pfam" id="PF02879"/>
    </source>
</evidence>
<evidence type="ECO:0000259" key="12">
    <source>
        <dbReference type="Pfam" id="PF02880"/>
    </source>
</evidence>
<feature type="domain" description="Alpha-D-phosphohexomutase C-terminal" evidence="9">
    <location>
        <begin position="379"/>
        <end position="439"/>
    </location>
</feature>
<dbReference type="EMBL" id="JAUHPW010000002">
    <property type="protein sequence ID" value="MDN4475045.1"/>
    <property type="molecule type" value="Genomic_DNA"/>
</dbReference>